<dbReference type="AlphaFoldDB" id="A0A167Y591"/>
<sequence length="300" mass="32531">MTTKFWPRESIAPIAARETTALRLVDAQLGFRASIFGAPSNVNFEANITGILAKCRALIDAARPEEEEQKSLSIIHVQHKSVWTDSPMHPSHTGPYGVDGAATRGIDFLEFAAPRLFRDGRHELVYSFDEPASPQTAAAATANLSSQQSRPSELIMTKHGHSPFINTPLERLLNNRGVKTLLIAGMATDGAISTAVRMAHNLALVGKWGGRGNVADAPEGRVWTDGRGMYLTDEDAKPLEGEQAVDGYLVDMPRIVLIGDATRTFALGEVDADVVHQVHVDSLRAFAEVRSTEEVLTALI</sequence>
<comment type="similarity">
    <text evidence="1">Belongs to the isochorismatase family.</text>
</comment>
<keyword evidence="2" id="KW-0378">Hydrolase</keyword>
<proteinExistence type="inferred from homology"/>
<dbReference type="GO" id="GO:0016787">
    <property type="term" value="F:hydrolase activity"/>
    <property type="evidence" value="ECO:0007669"/>
    <property type="project" value="UniProtKB-KW"/>
</dbReference>
<dbReference type="SUPFAM" id="SSF52499">
    <property type="entry name" value="Isochorismatase-like hydrolases"/>
    <property type="match status" value="1"/>
</dbReference>
<reference evidence="4 5" key="1">
    <citation type="journal article" date="2016" name="Genome Biol. Evol.">
        <title>Divergent and convergent evolution of fungal pathogenicity.</title>
        <authorList>
            <person name="Shang Y."/>
            <person name="Xiao G."/>
            <person name="Zheng P."/>
            <person name="Cen K."/>
            <person name="Zhan S."/>
            <person name="Wang C."/>
        </authorList>
    </citation>
    <scope>NUCLEOTIDE SEQUENCE [LARGE SCALE GENOMIC DNA]</scope>
    <source>
        <strain evidence="4 5">RCEF 2490</strain>
    </source>
</reference>
<accession>A0A167Y591</accession>
<protein>
    <submittedName>
        <fullName evidence="4">Isochorismatase-like protein</fullName>
    </submittedName>
</protein>
<evidence type="ECO:0000256" key="2">
    <source>
        <dbReference type="ARBA" id="ARBA00022801"/>
    </source>
</evidence>
<dbReference type="OrthoDB" id="245563at2759"/>
<comment type="caution">
    <text evidence="4">The sequence shown here is derived from an EMBL/GenBank/DDBJ whole genome shotgun (WGS) entry which is preliminary data.</text>
</comment>
<evidence type="ECO:0000256" key="1">
    <source>
        <dbReference type="ARBA" id="ARBA00006336"/>
    </source>
</evidence>
<dbReference type="InterPro" id="IPR000868">
    <property type="entry name" value="Isochorismatase-like_dom"/>
</dbReference>
<feature type="domain" description="Isochorismatase-like" evidence="3">
    <location>
        <begin position="20"/>
        <end position="202"/>
    </location>
</feature>
<keyword evidence="5" id="KW-1185">Reference proteome</keyword>
<dbReference type="Proteomes" id="UP000078544">
    <property type="component" value="Unassembled WGS sequence"/>
</dbReference>
<gene>
    <name evidence="4" type="ORF">AAL_07103</name>
</gene>
<dbReference type="PANTHER" id="PTHR43540:SF1">
    <property type="entry name" value="ISOCHORISMATASE HYDROLASE"/>
    <property type="match status" value="1"/>
</dbReference>
<evidence type="ECO:0000313" key="5">
    <source>
        <dbReference type="Proteomes" id="UP000078544"/>
    </source>
</evidence>
<dbReference type="PANTHER" id="PTHR43540">
    <property type="entry name" value="PEROXYUREIDOACRYLATE/UREIDOACRYLATE AMIDOHYDROLASE-RELATED"/>
    <property type="match status" value="1"/>
</dbReference>
<dbReference type="InterPro" id="IPR036380">
    <property type="entry name" value="Isochorismatase-like_sf"/>
</dbReference>
<evidence type="ECO:0000313" key="4">
    <source>
        <dbReference type="EMBL" id="KZZ90877.1"/>
    </source>
</evidence>
<dbReference type="EMBL" id="AZGY01000020">
    <property type="protein sequence ID" value="KZZ90877.1"/>
    <property type="molecule type" value="Genomic_DNA"/>
</dbReference>
<dbReference type="Pfam" id="PF00857">
    <property type="entry name" value="Isochorismatase"/>
    <property type="match status" value="1"/>
</dbReference>
<dbReference type="InterPro" id="IPR050272">
    <property type="entry name" value="Isochorismatase-like_hydrls"/>
</dbReference>
<evidence type="ECO:0000259" key="3">
    <source>
        <dbReference type="Pfam" id="PF00857"/>
    </source>
</evidence>
<dbReference type="Gene3D" id="3.40.50.850">
    <property type="entry name" value="Isochorismatase-like"/>
    <property type="match status" value="1"/>
</dbReference>
<name>A0A167Y591_9HYPO</name>
<organism evidence="4 5">
    <name type="scientific">Moelleriella libera RCEF 2490</name>
    <dbReference type="NCBI Taxonomy" id="1081109"/>
    <lineage>
        <taxon>Eukaryota</taxon>
        <taxon>Fungi</taxon>
        <taxon>Dikarya</taxon>
        <taxon>Ascomycota</taxon>
        <taxon>Pezizomycotina</taxon>
        <taxon>Sordariomycetes</taxon>
        <taxon>Hypocreomycetidae</taxon>
        <taxon>Hypocreales</taxon>
        <taxon>Clavicipitaceae</taxon>
        <taxon>Moelleriella</taxon>
    </lineage>
</organism>